<feature type="compositionally biased region" description="Polar residues" evidence="2">
    <location>
        <begin position="335"/>
        <end position="358"/>
    </location>
</feature>
<reference evidence="4 5" key="1">
    <citation type="submission" date="2024-02" db="EMBL/GenBank/DDBJ databases">
        <title>De novo assembly and annotation of 12 fungi associated with fruit tree decline syndrome in Ontario, Canada.</title>
        <authorList>
            <person name="Sulman M."/>
            <person name="Ellouze W."/>
            <person name="Ilyukhin E."/>
        </authorList>
    </citation>
    <scope>NUCLEOTIDE SEQUENCE [LARGE SCALE GENOMIC DNA]</scope>
    <source>
        <strain evidence="4 5">M97-236</strain>
    </source>
</reference>
<feature type="region of interest" description="Disordered" evidence="2">
    <location>
        <begin position="1"/>
        <end position="23"/>
    </location>
</feature>
<dbReference type="PROSITE" id="PS50089">
    <property type="entry name" value="ZF_RING_2"/>
    <property type="match status" value="1"/>
</dbReference>
<evidence type="ECO:0000313" key="5">
    <source>
        <dbReference type="Proteomes" id="UP001521222"/>
    </source>
</evidence>
<feature type="compositionally biased region" description="Basic and acidic residues" evidence="2">
    <location>
        <begin position="141"/>
        <end position="150"/>
    </location>
</feature>
<feature type="region of interest" description="Disordered" evidence="2">
    <location>
        <begin position="281"/>
        <end position="373"/>
    </location>
</feature>
<comment type="caution">
    <text evidence="4">The sequence shown here is derived from an EMBL/GenBank/DDBJ whole genome shotgun (WGS) entry which is preliminary data.</text>
</comment>
<keyword evidence="1" id="KW-0479">Metal-binding</keyword>
<feature type="compositionally biased region" description="Basic and acidic residues" evidence="2">
    <location>
        <begin position="297"/>
        <end position="306"/>
    </location>
</feature>
<feature type="region of interest" description="Disordered" evidence="2">
    <location>
        <begin position="127"/>
        <end position="173"/>
    </location>
</feature>
<gene>
    <name evidence="4" type="ORF">SLS59_001523</name>
</gene>
<feature type="compositionally biased region" description="Basic and acidic residues" evidence="2">
    <location>
        <begin position="363"/>
        <end position="373"/>
    </location>
</feature>
<keyword evidence="5" id="KW-1185">Reference proteome</keyword>
<name>A0ABR3RXJ0_9PLEO</name>
<organism evidence="4 5">
    <name type="scientific">Nothophoma quercina</name>
    <dbReference type="NCBI Taxonomy" id="749835"/>
    <lineage>
        <taxon>Eukaryota</taxon>
        <taxon>Fungi</taxon>
        <taxon>Dikarya</taxon>
        <taxon>Ascomycota</taxon>
        <taxon>Pezizomycotina</taxon>
        <taxon>Dothideomycetes</taxon>
        <taxon>Pleosporomycetidae</taxon>
        <taxon>Pleosporales</taxon>
        <taxon>Pleosporineae</taxon>
        <taxon>Didymellaceae</taxon>
        <taxon>Nothophoma</taxon>
    </lineage>
</organism>
<keyword evidence="1" id="KW-0862">Zinc</keyword>
<feature type="compositionally biased region" description="Low complexity" evidence="2">
    <location>
        <begin position="612"/>
        <end position="629"/>
    </location>
</feature>
<proteinExistence type="predicted"/>
<sequence length="752" mass="84200">MLAQNQPQLDLHPALRHPRPVTRDTAKAQRMLGLIADSEEARLYREKSITTRWLERPLYAHLDVSDVESGKETDDDSPRALEAPKTHSRHPYLLRFSLDIFEMEWKHSAFDFEQPSRLSIFEDFESPVTPQTRANPAAPNRDNHVTKEYDVSPEVPQKQRTKPERPSPASFDSVEAVQRLAEPKVSKLEKSFDIKRVETTDWMPPSYNPEEIQSIASYSSSPEWAALSNTLKKNARQQRPVSLQLDNPNLLAKPSLPSIPSFSSFGKNEPDLRLIHPQTWAAPPAQQALPIQPQRSESYDSGRESFESISKPWLEGRPRPTSFATYHSRNRSKTKIASSRSSRLNSYPNFSRKVSNENPEIMVDEHVDQDTTHGAQERMYEKEDLVASPVPLSAPPFTRKNTFERIGGRMLSEEEKELEKEKAAKAEKANKAKNRWSTIPNILKFAKPAKRRSSNANELDRAAVIEDFRRVSQNAPNVNSQTPLITHRYSSYNEPIFSEVEPTPSPRPQSQLKPLDLLPTPQHSPLAMSFDKSPRNSAVLPPPFAPWAGATDPNGAPPSPPASIGNPLNNAHRRKSSNPLLSPGQGYPSPISPGSPRETFDSRPTSLHSHRSSTFSSHMATSLTSPTSASSAAHSRLSFVSPATMTPPQPAFASSSTSTPRRGTPMLERTCLVCRVSKPVDDFSTRRITANCWHETSTCSTCIQAWVENSMDRRERCVCPECNETMNYEDVGAFAVDALGGRADGRHWAQNF</sequence>
<feature type="compositionally biased region" description="Low complexity" evidence="2">
    <location>
        <begin position="281"/>
        <end position="294"/>
    </location>
</feature>
<dbReference type="EMBL" id="JAKIXB020000004">
    <property type="protein sequence ID" value="KAL1609160.1"/>
    <property type="molecule type" value="Genomic_DNA"/>
</dbReference>
<evidence type="ECO:0000256" key="2">
    <source>
        <dbReference type="SAM" id="MobiDB-lite"/>
    </source>
</evidence>
<feature type="region of interest" description="Disordered" evidence="2">
    <location>
        <begin position="495"/>
        <end position="629"/>
    </location>
</feature>
<evidence type="ECO:0000256" key="1">
    <source>
        <dbReference type="PROSITE-ProRule" id="PRU00175"/>
    </source>
</evidence>
<feature type="domain" description="RING-type" evidence="3">
    <location>
        <begin position="671"/>
        <end position="723"/>
    </location>
</feature>
<evidence type="ECO:0000313" key="4">
    <source>
        <dbReference type="EMBL" id="KAL1609160.1"/>
    </source>
</evidence>
<protein>
    <recommendedName>
        <fullName evidence="3">RING-type domain-containing protein</fullName>
    </recommendedName>
</protein>
<keyword evidence="1" id="KW-0863">Zinc-finger</keyword>
<dbReference type="InterPro" id="IPR001841">
    <property type="entry name" value="Znf_RING"/>
</dbReference>
<accession>A0ABR3RXJ0</accession>
<feature type="region of interest" description="Disordered" evidence="2">
    <location>
        <begin position="641"/>
        <end position="663"/>
    </location>
</feature>
<evidence type="ECO:0000259" key="3">
    <source>
        <dbReference type="PROSITE" id="PS50089"/>
    </source>
</evidence>
<dbReference type="Proteomes" id="UP001521222">
    <property type="component" value="Unassembled WGS sequence"/>
</dbReference>